<feature type="chain" id="PRO_5006589131" evidence="1">
    <location>
        <begin position="23"/>
        <end position="66"/>
    </location>
</feature>
<evidence type="ECO:0000313" key="2">
    <source>
        <dbReference type="EMBL" id="ALL40916.1"/>
    </source>
</evidence>
<keyword evidence="1" id="KW-0732">Signal</keyword>
<dbReference type="EMBL" id="KT246825">
    <property type="protein sequence ID" value="ALL40916.1"/>
    <property type="molecule type" value="mRNA"/>
</dbReference>
<accession>A0A0S1MJ52</accession>
<protein>
    <submittedName>
        <fullName evidence="2">Uncharacterized protein</fullName>
    </submittedName>
</protein>
<feature type="signal peptide" evidence="1">
    <location>
        <begin position="1"/>
        <end position="22"/>
    </location>
</feature>
<name>A0A0S1MJ52_PHAPC</name>
<evidence type="ECO:0000256" key="1">
    <source>
        <dbReference type="SAM" id="SignalP"/>
    </source>
</evidence>
<reference evidence="2" key="1">
    <citation type="submission" date="2015-07" db="EMBL/GenBank/DDBJ databases">
        <title>Elucidating the P. pachyrhizi secretome and potential effectors.</title>
        <authorList>
            <person name="de Carvalho M.C.C.G."/>
            <person name="Nascimento L.C."/>
            <person name="Darben L.M."/>
            <person name="Polizel-Podanosqui A.M."/>
            <person name="Lopes-Caitar V.S."/>
            <person name="Rocha C.S."/>
            <person name="Qi M."/>
            <person name="Carazolle M."/>
            <person name="Kuwahara M.K."/>
            <person name="Pereira G.A.G."/>
            <person name="Abdelnoor R.V."/>
            <person name="Whitham S.A."/>
            <person name="Marcelino-Guimaraes F.C."/>
        </authorList>
    </citation>
    <scope>NUCLEOTIDE SEQUENCE</scope>
</reference>
<sequence>MNNFRSFFGLIIWVLYINMINSLQSPQYYKGEGPSNGAHHKTNLRNYILLPHSDRDGGYGSPPTTN</sequence>
<proteinExistence type="evidence at transcript level"/>
<organism evidence="2">
    <name type="scientific">Phakopsora pachyrhizi</name>
    <name type="common">Asian soybean rust disease fungus</name>
    <dbReference type="NCBI Taxonomy" id="170000"/>
    <lineage>
        <taxon>Eukaryota</taxon>
        <taxon>Fungi</taxon>
        <taxon>Dikarya</taxon>
        <taxon>Basidiomycota</taxon>
        <taxon>Pucciniomycotina</taxon>
        <taxon>Pucciniomycetes</taxon>
        <taxon>Pucciniales</taxon>
        <taxon>Phakopsoraceae</taxon>
        <taxon>Phakopsora</taxon>
    </lineage>
</organism>
<dbReference type="AlphaFoldDB" id="A0A0S1MJ52"/>